<dbReference type="SUPFAM" id="SSF53474">
    <property type="entry name" value="alpha/beta-Hydrolases"/>
    <property type="match status" value="1"/>
</dbReference>
<evidence type="ECO:0000259" key="2">
    <source>
        <dbReference type="Pfam" id="PF00561"/>
    </source>
</evidence>
<evidence type="ECO:0000313" key="3">
    <source>
        <dbReference type="EMBL" id="KAA6182221.1"/>
    </source>
</evidence>
<keyword evidence="4" id="KW-1185">Reference proteome</keyword>
<comment type="caution">
    <text evidence="3">The sequence shown here is derived from an EMBL/GenBank/DDBJ whole genome shotgun (WGS) entry which is preliminary data.</text>
</comment>
<dbReference type="InterPro" id="IPR050471">
    <property type="entry name" value="AB_hydrolase"/>
</dbReference>
<sequence>MPSLDRPEGGRPTNKLYYEVHGPAPAQSPRPPLLLVAGLASDSQSWGTVLAPLAAERCVVVFDNRGCGRSAPQDAPISIQAMAEDCIALADHLGIARFDLIGHSMGGMIALDCALRHPERIERLILANSAARASARNDRLFDDWAEALTAGIDPARWFRNFFYWIFTPGFFENRAALDEALRLTLAYPYPQSAAGFRGQVAAMRGFDRRADLRRLSSKTLVLCSEWDMIFPAASATAELAAIPGVSTMVVPGQAHALHVEAPHLFLPPAMDFLAWPRT</sequence>
<dbReference type="EMBL" id="VWXX01000051">
    <property type="protein sequence ID" value="KAA6182221.1"/>
    <property type="molecule type" value="Genomic_DNA"/>
</dbReference>
<dbReference type="PRINTS" id="PR00111">
    <property type="entry name" value="ABHYDROLASE"/>
</dbReference>
<dbReference type="OrthoDB" id="9808398at2"/>
<dbReference type="Gene3D" id="3.40.50.1820">
    <property type="entry name" value="alpha/beta hydrolase"/>
    <property type="match status" value="1"/>
</dbReference>
<feature type="domain" description="AB hydrolase-1" evidence="2">
    <location>
        <begin position="31"/>
        <end position="262"/>
    </location>
</feature>
<evidence type="ECO:0000256" key="1">
    <source>
        <dbReference type="SAM" id="MobiDB-lite"/>
    </source>
</evidence>
<reference evidence="3 4" key="1">
    <citation type="submission" date="2019-09" db="EMBL/GenBank/DDBJ databases">
        <title>Whole-genome sequence of the purple sulfur bacterium Thiohalocapsa marina DSM 19078.</title>
        <authorList>
            <person name="Kyndt J.A."/>
            <person name="Meyer T.E."/>
        </authorList>
    </citation>
    <scope>NUCLEOTIDE SEQUENCE [LARGE SCALE GENOMIC DNA]</scope>
    <source>
        <strain evidence="3 4">DSM 19078</strain>
    </source>
</reference>
<proteinExistence type="predicted"/>
<dbReference type="RefSeq" id="WP_150094833.1">
    <property type="nucleotide sequence ID" value="NZ_VWXX01000051.1"/>
</dbReference>
<gene>
    <name evidence="3" type="ORF">F2Q65_18240</name>
</gene>
<dbReference type="PANTHER" id="PTHR43433:SF5">
    <property type="entry name" value="AB HYDROLASE-1 DOMAIN-CONTAINING PROTEIN"/>
    <property type="match status" value="1"/>
</dbReference>
<name>A0A5M8FGM4_9GAMM</name>
<keyword evidence="3" id="KW-0378">Hydrolase</keyword>
<feature type="region of interest" description="Disordered" evidence="1">
    <location>
        <begin position="1"/>
        <end position="22"/>
    </location>
</feature>
<dbReference type="InterPro" id="IPR000073">
    <property type="entry name" value="AB_hydrolase_1"/>
</dbReference>
<evidence type="ECO:0000313" key="4">
    <source>
        <dbReference type="Proteomes" id="UP000322981"/>
    </source>
</evidence>
<dbReference type="InterPro" id="IPR029058">
    <property type="entry name" value="AB_hydrolase_fold"/>
</dbReference>
<dbReference type="AlphaFoldDB" id="A0A5M8FGM4"/>
<dbReference type="PANTHER" id="PTHR43433">
    <property type="entry name" value="HYDROLASE, ALPHA/BETA FOLD FAMILY PROTEIN"/>
    <property type="match status" value="1"/>
</dbReference>
<dbReference type="Proteomes" id="UP000322981">
    <property type="component" value="Unassembled WGS sequence"/>
</dbReference>
<dbReference type="GO" id="GO:0016787">
    <property type="term" value="F:hydrolase activity"/>
    <property type="evidence" value="ECO:0007669"/>
    <property type="project" value="UniProtKB-KW"/>
</dbReference>
<dbReference type="Pfam" id="PF00561">
    <property type="entry name" value="Abhydrolase_1"/>
    <property type="match status" value="1"/>
</dbReference>
<protein>
    <submittedName>
        <fullName evidence="3">Alpha/beta fold hydrolase</fullName>
    </submittedName>
</protein>
<organism evidence="3 4">
    <name type="scientific">Thiohalocapsa marina</name>
    <dbReference type="NCBI Taxonomy" id="424902"/>
    <lineage>
        <taxon>Bacteria</taxon>
        <taxon>Pseudomonadati</taxon>
        <taxon>Pseudomonadota</taxon>
        <taxon>Gammaproteobacteria</taxon>
        <taxon>Chromatiales</taxon>
        <taxon>Chromatiaceae</taxon>
        <taxon>Thiohalocapsa</taxon>
    </lineage>
</organism>
<accession>A0A5M8FGM4</accession>